<dbReference type="Pfam" id="PF14703">
    <property type="entry name" value="PHM7_cyt"/>
    <property type="match status" value="1"/>
</dbReference>
<evidence type="ECO:0000256" key="7">
    <source>
        <dbReference type="SAM" id="MobiDB-lite"/>
    </source>
</evidence>
<feature type="transmembrane region" description="Helical" evidence="8">
    <location>
        <begin position="415"/>
        <end position="438"/>
    </location>
</feature>
<keyword evidence="6 8" id="KW-0472">Membrane</keyword>
<evidence type="ECO:0000313" key="13">
    <source>
        <dbReference type="EMBL" id="CAK5281333.1"/>
    </source>
</evidence>
<dbReference type="InterPro" id="IPR022257">
    <property type="entry name" value="PHM7_ext"/>
</dbReference>
<dbReference type="Pfam" id="PF02714">
    <property type="entry name" value="RSN1_7TM"/>
    <property type="match status" value="1"/>
</dbReference>
<feature type="transmembrane region" description="Helical" evidence="8">
    <location>
        <begin position="150"/>
        <end position="168"/>
    </location>
</feature>
<comment type="similarity">
    <text evidence="2">Belongs to the CSC1 (TC 1.A.17) family.</text>
</comment>
<proteinExistence type="inferred from homology"/>
<evidence type="ECO:0000256" key="8">
    <source>
        <dbReference type="SAM" id="Phobius"/>
    </source>
</evidence>
<feature type="transmembrane region" description="Helical" evidence="8">
    <location>
        <begin position="505"/>
        <end position="528"/>
    </location>
</feature>
<dbReference type="InterPro" id="IPR045122">
    <property type="entry name" value="Csc1-like"/>
</dbReference>
<feature type="region of interest" description="Disordered" evidence="7">
    <location>
        <begin position="768"/>
        <end position="787"/>
    </location>
</feature>
<evidence type="ECO:0000259" key="9">
    <source>
        <dbReference type="Pfam" id="PF02714"/>
    </source>
</evidence>
<evidence type="ECO:0000259" key="12">
    <source>
        <dbReference type="Pfam" id="PF14703"/>
    </source>
</evidence>
<evidence type="ECO:0000259" key="11">
    <source>
        <dbReference type="Pfam" id="PF13967"/>
    </source>
</evidence>
<keyword evidence="5 8" id="KW-1133">Transmembrane helix</keyword>
<evidence type="ECO:0000259" key="10">
    <source>
        <dbReference type="Pfam" id="PF12621"/>
    </source>
</evidence>
<name>A0AAD2Q6E8_9AGAR</name>
<feature type="transmembrane region" description="Helical" evidence="8">
    <location>
        <begin position="626"/>
        <end position="646"/>
    </location>
</feature>
<keyword evidence="14" id="KW-1185">Reference proteome</keyword>
<evidence type="ECO:0000256" key="3">
    <source>
        <dbReference type="ARBA" id="ARBA00022448"/>
    </source>
</evidence>
<evidence type="ECO:0000256" key="5">
    <source>
        <dbReference type="ARBA" id="ARBA00022989"/>
    </source>
</evidence>
<feature type="domain" description="10TM putative phosphate transporter extracellular tail" evidence="10">
    <location>
        <begin position="930"/>
        <end position="998"/>
    </location>
</feature>
<feature type="transmembrane region" description="Helical" evidence="8">
    <location>
        <begin position="96"/>
        <end position="116"/>
    </location>
</feature>
<dbReference type="InterPro" id="IPR032880">
    <property type="entry name" value="CSC1/OSCA1-like_N"/>
</dbReference>
<evidence type="ECO:0000256" key="1">
    <source>
        <dbReference type="ARBA" id="ARBA00004141"/>
    </source>
</evidence>
<protein>
    <recommendedName>
        <fullName evidence="15">DUF221-domain-containing protein</fullName>
    </recommendedName>
</protein>
<keyword evidence="3" id="KW-0813">Transport</keyword>
<accession>A0AAD2Q6E8</accession>
<dbReference type="Pfam" id="PF12621">
    <property type="entry name" value="PHM7_ext"/>
    <property type="match status" value="1"/>
</dbReference>
<dbReference type="PANTHER" id="PTHR13018">
    <property type="entry name" value="PROBABLE MEMBRANE PROTEIN DUF221-RELATED"/>
    <property type="match status" value="1"/>
</dbReference>
<evidence type="ECO:0000313" key="14">
    <source>
        <dbReference type="Proteomes" id="UP001295794"/>
    </source>
</evidence>
<feature type="transmembrane region" description="Helical" evidence="8">
    <location>
        <begin position="667"/>
        <end position="691"/>
    </location>
</feature>
<feature type="region of interest" description="Disordered" evidence="7">
    <location>
        <begin position="814"/>
        <end position="953"/>
    </location>
</feature>
<dbReference type="InterPro" id="IPR027815">
    <property type="entry name" value="CSC1/OSCA1-like_cyt"/>
</dbReference>
<comment type="subcellular location">
    <subcellularLocation>
        <location evidence="1">Membrane</location>
        <topology evidence="1">Multi-pass membrane protein</topology>
    </subcellularLocation>
</comment>
<sequence>MSQVTQSSVNSSNSTQTFLTSLVVNGTLLAVEVIAFVILKSRLGRIYSPRTYLPPPAKRAQALPPGWWRWVPALLVQDPQEIIQKNGLDAYMLLRYLRLLIIIFSAFTIFISAVIIPVDTVGMPNSTGKDRINRITWSNIGNNQQDQKRFAAHIIMAYLQTFFVIFMIRREMLHFLDMRHRFLISNSHSRLAQAKTVLITSVPDELANEHDLRLFASFVPGGIDRVWMYRDTKALNELFKQRQAACSKLETAASGVLKHATDAWRLKEATHQKTRKHKSDEEKGVMPLELELPDGPTPELLQELVPAKKLPTHRTGFLGLFGEKVDTIPWCTEEIARLNRELEDGRREQVQGKFLGSVFIRCNLQLGAHVLAQCVSYHKPLSMKNKWMEANPKDIVWENLDDGSLEVSWRFATSWLATIALIVAWIFPVTFIGTLSQISTLCSHVLWLNWICLAPHPIPGIIQGIIPPLLLAIFFAVLPLILRGLAWYECIPRYSLMSVSVYHRYYLFLLFHGFLIITISSNLSNIITNLVNNPSTAVQNMANQLPGVSVFFLTLMVTQGLAGAGAALAQLFPLLFHFIRKWLTGRTPRQAFTVTFLMPAADFGLILPTISLLATIGFSYSMLNPMINLFALLSFVMFFIAYKFLLTQVFDQPDESETGGMYFPMCMSNLFVGLYIEQICLACLFFLKASISPQTAVVEAVMMLILVGLTAAAHIMINTSFGPMTEFLPMSLATKKMAKRYEKHQQKQGDTTALDHEEDMFQRNGAVHVPEPAQTWHSSSKPTALRSVRRRIQRLPKQLDSTLVTLRARVKEEGEYLASPSSKRKHKFSEDTPRESFDPSSTDSPSTSHDPASPPPTTEGEGQKQAEKQVIADLPEGDAPELYRPKSPAPSHTSERPRASRSRTRTQSKTTRPGRPSIDSRDLSDEDVSTDDEEDTDEHAFDHPSTYMPQPTVWLPKDRLGISELLIGEMRAAGVDASDLGASMDARGVVEVTRNPPDEVWEGGNDE</sequence>
<dbReference type="EMBL" id="CAVNYO010000444">
    <property type="protein sequence ID" value="CAK5281333.1"/>
    <property type="molecule type" value="Genomic_DNA"/>
</dbReference>
<feature type="transmembrane region" description="Helical" evidence="8">
    <location>
        <begin position="458"/>
        <end position="485"/>
    </location>
</feature>
<feature type="domain" description="CSC1/OSCA1-like N-terminal transmembrane" evidence="11">
    <location>
        <begin position="18"/>
        <end position="171"/>
    </location>
</feature>
<feature type="domain" description="CSC1/OSCA1-like 7TM region" evidence="9">
    <location>
        <begin position="412"/>
        <end position="685"/>
    </location>
</feature>
<feature type="domain" description="CSC1/OSCA1-like cytosolic" evidence="12">
    <location>
        <begin position="195"/>
        <end position="399"/>
    </location>
</feature>
<dbReference type="GO" id="GO:0005886">
    <property type="term" value="C:plasma membrane"/>
    <property type="evidence" value="ECO:0007669"/>
    <property type="project" value="TreeGrafter"/>
</dbReference>
<dbReference type="Pfam" id="PF13967">
    <property type="entry name" value="RSN1_TM"/>
    <property type="match status" value="1"/>
</dbReference>
<dbReference type="GO" id="GO:0005227">
    <property type="term" value="F:calcium-activated cation channel activity"/>
    <property type="evidence" value="ECO:0007669"/>
    <property type="project" value="InterPro"/>
</dbReference>
<feature type="transmembrane region" description="Helical" evidence="8">
    <location>
        <begin position="548"/>
        <end position="579"/>
    </location>
</feature>
<dbReference type="InterPro" id="IPR003864">
    <property type="entry name" value="CSC1/OSCA1-like_7TM"/>
</dbReference>
<comment type="caution">
    <text evidence="13">The sequence shown here is derived from an EMBL/GenBank/DDBJ whole genome shotgun (WGS) entry which is preliminary data.</text>
</comment>
<keyword evidence="4 8" id="KW-0812">Transmembrane</keyword>
<feature type="region of interest" description="Disordered" evidence="7">
    <location>
        <begin position="988"/>
        <end position="1007"/>
    </location>
</feature>
<reference evidence="13" key="1">
    <citation type="submission" date="2023-11" db="EMBL/GenBank/DDBJ databases">
        <authorList>
            <person name="De Vega J J."/>
            <person name="De Vega J J."/>
        </authorList>
    </citation>
    <scope>NUCLEOTIDE SEQUENCE</scope>
</reference>
<dbReference type="AlphaFoldDB" id="A0AAD2Q6E8"/>
<feature type="compositionally biased region" description="Acidic residues" evidence="7">
    <location>
        <begin position="924"/>
        <end position="937"/>
    </location>
</feature>
<evidence type="ECO:0000256" key="6">
    <source>
        <dbReference type="ARBA" id="ARBA00023136"/>
    </source>
</evidence>
<feature type="compositionally biased region" description="Basic and acidic residues" evidence="7">
    <location>
        <begin position="828"/>
        <end position="837"/>
    </location>
</feature>
<evidence type="ECO:0000256" key="2">
    <source>
        <dbReference type="ARBA" id="ARBA00007779"/>
    </source>
</evidence>
<dbReference type="Proteomes" id="UP001295794">
    <property type="component" value="Unassembled WGS sequence"/>
</dbReference>
<feature type="compositionally biased region" description="Low complexity" evidence="7">
    <location>
        <begin position="838"/>
        <end position="851"/>
    </location>
</feature>
<gene>
    <name evidence="13" type="ORF">MYCIT1_LOCUS32377</name>
</gene>
<evidence type="ECO:0000256" key="4">
    <source>
        <dbReference type="ARBA" id="ARBA00022692"/>
    </source>
</evidence>
<feature type="transmembrane region" description="Helical" evidence="8">
    <location>
        <begin position="18"/>
        <end position="39"/>
    </location>
</feature>
<feature type="transmembrane region" description="Helical" evidence="8">
    <location>
        <begin position="697"/>
        <end position="717"/>
    </location>
</feature>
<organism evidence="13 14">
    <name type="scientific">Mycena citricolor</name>
    <dbReference type="NCBI Taxonomy" id="2018698"/>
    <lineage>
        <taxon>Eukaryota</taxon>
        <taxon>Fungi</taxon>
        <taxon>Dikarya</taxon>
        <taxon>Basidiomycota</taxon>
        <taxon>Agaricomycotina</taxon>
        <taxon>Agaricomycetes</taxon>
        <taxon>Agaricomycetidae</taxon>
        <taxon>Agaricales</taxon>
        <taxon>Marasmiineae</taxon>
        <taxon>Mycenaceae</taxon>
        <taxon>Mycena</taxon>
    </lineage>
</organism>
<evidence type="ECO:0008006" key="15">
    <source>
        <dbReference type="Google" id="ProtNLM"/>
    </source>
</evidence>
<dbReference type="PANTHER" id="PTHR13018:SF143">
    <property type="entry name" value="CSC1_OSCA1-LIKE 7TM REGION DOMAIN-CONTAINING PROTEIN"/>
    <property type="match status" value="1"/>
</dbReference>